<evidence type="ECO:0000256" key="1">
    <source>
        <dbReference type="ARBA" id="ARBA00004609"/>
    </source>
</evidence>
<dbReference type="GO" id="GO:0005886">
    <property type="term" value="C:plasma membrane"/>
    <property type="evidence" value="ECO:0007669"/>
    <property type="project" value="UniProtKB-SubCell"/>
</dbReference>
<feature type="region of interest" description="Disordered" evidence="16">
    <location>
        <begin position="102"/>
        <end position="148"/>
    </location>
</feature>
<keyword evidence="13" id="KW-0325">Glycoprotein</keyword>
<evidence type="ECO:0000256" key="10">
    <source>
        <dbReference type="ARBA" id="ARBA00023004"/>
    </source>
</evidence>
<feature type="chain" id="PRO_5003195150" description="CFEM domain-containing protein" evidence="17">
    <location>
        <begin position="20"/>
        <end position="169"/>
    </location>
</feature>
<sequence length="169" mass="15957">MRFQATIVAFAASLAFTGAQDLSQVPQCALPCLISAVPASGCGPTDITCQCTTGAAKIAESIQGCLPNACNGEDQAKAQAALGGICAGSGVAVSGTATPVASPMPSMGPSASSGMGSPMASGSPIPSGNRTSGMPSATGSAPPQVSTAGAASHFAGLGAVALGLAAFAL</sequence>
<evidence type="ECO:0000256" key="13">
    <source>
        <dbReference type="ARBA" id="ARBA00023180"/>
    </source>
</evidence>
<feature type="signal peptide" evidence="17">
    <location>
        <begin position="1"/>
        <end position="19"/>
    </location>
</feature>
<comment type="subcellular location">
    <subcellularLocation>
        <location evidence="1">Cell membrane</location>
        <topology evidence="1">Lipid-anchor</topology>
        <topology evidence="1">GPI-anchor</topology>
    </subcellularLocation>
    <subcellularLocation>
        <location evidence="2">Secreted</location>
    </subcellularLocation>
</comment>
<dbReference type="InParanoid" id="E5A7Y1"/>
<evidence type="ECO:0000256" key="12">
    <source>
        <dbReference type="ARBA" id="ARBA00023157"/>
    </source>
</evidence>
<evidence type="ECO:0000256" key="3">
    <source>
        <dbReference type="ARBA" id="ARBA00010031"/>
    </source>
</evidence>
<evidence type="ECO:0000256" key="11">
    <source>
        <dbReference type="ARBA" id="ARBA00023136"/>
    </source>
</evidence>
<evidence type="ECO:0000256" key="8">
    <source>
        <dbReference type="ARBA" id="ARBA00022723"/>
    </source>
</evidence>
<keyword evidence="7" id="KW-0336">GPI-anchor</keyword>
<evidence type="ECO:0000313" key="19">
    <source>
        <dbReference type="EMBL" id="CBX99726.1"/>
    </source>
</evidence>
<keyword evidence="9 17" id="KW-0732">Signal</keyword>
<dbReference type="InterPro" id="IPR051735">
    <property type="entry name" value="CFEM_domain"/>
</dbReference>
<evidence type="ECO:0000256" key="7">
    <source>
        <dbReference type="ARBA" id="ARBA00022622"/>
    </source>
</evidence>
<dbReference type="GO" id="GO:0005576">
    <property type="term" value="C:extracellular region"/>
    <property type="evidence" value="ECO:0007669"/>
    <property type="project" value="UniProtKB-SubCell"/>
</dbReference>
<accession>E5A7Y1</accession>
<dbReference type="GeneID" id="13292685"/>
<dbReference type="HOGENOM" id="CLU_063084_1_3_1"/>
<evidence type="ECO:0000256" key="17">
    <source>
        <dbReference type="SAM" id="SignalP"/>
    </source>
</evidence>
<evidence type="ECO:0000256" key="6">
    <source>
        <dbReference type="ARBA" id="ARBA00022617"/>
    </source>
</evidence>
<keyword evidence="5" id="KW-0964">Secreted</keyword>
<proteinExistence type="inferred from homology"/>
<comment type="similarity">
    <text evidence="3">Belongs to the RBT5 family.</text>
</comment>
<feature type="compositionally biased region" description="Polar residues" evidence="16">
    <location>
        <begin position="129"/>
        <end position="148"/>
    </location>
</feature>
<evidence type="ECO:0000313" key="20">
    <source>
        <dbReference type="Proteomes" id="UP000002668"/>
    </source>
</evidence>
<evidence type="ECO:0000256" key="5">
    <source>
        <dbReference type="ARBA" id="ARBA00022525"/>
    </source>
</evidence>
<dbReference type="Proteomes" id="UP000002668">
    <property type="component" value="Genome"/>
</dbReference>
<keyword evidence="11" id="KW-0472">Membrane</keyword>
<evidence type="ECO:0000256" key="14">
    <source>
        <dbReference type="ARBA" id="ARBA00023288"/>
    </source>
</evidence>
<dbReference type="AlphaFoldDB" id="E5A7Y1"/>
<gene>
    <name evidence="19" type="ORF">LEMA_P073150.1</name>
</gene>
<organism evidence="20">
    <name type="scientific">Leptosphaeria maculans (strain JN3 / isolate v23.1.3 / race Av1-4-5-6-7-8)</name>
    <name type="common">Blackleg fungus</name>
    <name type="synonym">Phoma lingam</name>
    <dbReference type="NCBI Taxonomy" id="985895"/>
    <lineage>
        <taxon>Eukaryota</taxon>
        <taxon>Fungi</taxon>
        <taxon>Dikarya</taxon>
        <taxon>Ascomycota</taxon>
        <taxon>Pezizomycotina</taxon>
        <taxon>Dothideomycetes</taxon>
        <taxon>Pleosporomycetidae</taxon>
        <taxon>Pleosporales</taxon>
        <taxon>Pleosporineae</taxon>
        <taxon>Leptosphaeriaceae</taxon>
        <taxon>Plenodomus</taxon>
        <taxon>Plenodomus lingam/Leptosphaeria maculans species complex</taxon>
    </lineage>
</organism>
<dbReference type="PANTHER" id="PTHR37928:SF2">
    <property type="entry name" value="GPI ANCHORED CFEM DOMAIN PROTEIN (AFU_ORTHOLOGUE AFUA_6G10580)"/>
    <property type="match status" value="1"/>
</dbReference>
<keyword evidence="14" id="KW-0449">Lipoprotein</keyword>
<keyword evidence="12 15" id="KW-1015">Disulfide bond</keyword>
<dbReference type="GO" id="GO:0046872">
    <property type="term" value="F:metal ion binding"/>
    <property type="evidence" value="ECO:0007669"/>
    <property type="project" value="UniProtKB-UniRule"/>
</dbReference>
<feature type="domain" description="CFEM" evidence="18">
    <location>
        <begin position="1"/>
        <end position="113"/>
    </location>
</feature>
<keyword evidence="10 15" id="KW-0408">Iron</keyword>
<dbReference type="VEuPathDB" id="FungiDB:LEMA_P073150.1"/>
<dbReference type="eggNOG" id="ENOG502SFDE">
    <property type="taxonomic scope" value="Eukaryota"/>
</dbReference>
<evidence type="ECO:0000256" key="4">
    <source>
        <dbReference type="ARBA" id="ARBA00022475"/>
    </source>
</evidence>
<dbReference type="STRING" id="985895.E5A7Y1"/>
<feature type="disulfide bond" evidence="15">
    <location>
        <begin position="42"/>
        <end position="49"/>
    </location>
</feature>
<evidence type="ECO:0000256" key="16">
    <source>
        <dbReference type="SAM" id="MobiDB-lite"/>
    </source>
</evidence>
<dbReference type="OrthoDB" id="3065412at2759"/>
<dbReference type="EMBL" id="FP929137">
    <property type="protein sequence ID" value="CBX99726.1"/>
    <property type="molecule type" value="Genomic_DNA"/>
</dbReference>
<reference evidence="20" key="1">
    <citation type="journal article" date="2011" name="Nat. Commun.">
        <title>Effector diversification within compartments of the Leptosphaeria maculans genome affected by Repeat-Induced Point mutations.</title>
        <authorList>
            <person name="Rouxel T."/>
            <person name="Grandaubert J."/>
            <person name="Hane J.K."/>
            <person name="Hoede C."/>
            <person name="van de Wouw A.P."/>
            <person name="Couloux A."/>
            <person name="Dominguez V."/>
            <person name="Anthouard V."/>
            <person name="Bally P."/>
            <person name="Bourras S."/>
            <person name="Cozijnsen A.J."/>
            <person name="Ciuffetti L.M."/>
            <person name="Degrave A."/>
            <person name="Dilmaghani A."/>
            <person name="Duret L."/>
            <person name="Fudal I."/>
            <person name="Goodwin S.B."/>
            <person name="Gout L."/>
            <person name="Glaser N."/>
            <person name="Linglin J."/>
            <person name="Kema G.H.J."/>
            <person name="Lapalu N."/>
            <person name="Lawrence C.B."/>
            <person name="May K."/>
            <person name="Meyer M."/>
            <person name="Ollivier B."/>
            <person name="Poulain J."/>
            <person name="Schoch C.L."/>
            <person name="Simon A."/>
            <person name="Spatafora J.W."/>
            <person name="Stachowiak A."/>
            <person name="Turgeon B.G."/>
            <person name="Tyler B.M."/>
            <person name="Vincent D."/>
            <person name="Weissenbach J."/>
            <person name="Amselem J."/>
            <person name="Quesneville H."/>
            <person name="Oliver R.P."/>
            <person name="Wincker P."/>
            <person name="Balesdent M.-H."/>
            <person name="Howlett B.J."/>
        </authorList>
    </citation>
    <scope>NUCLEOTIDE SEQUENCE [LARGE SCALE GENOMIC DNA]</scope>
    <source>
        <strain evidence="20">JN3 / isolate v23.1.3 / race Av1-4-5-6-7-8</strain>
    </source>
</reference>
<evidence type="ECO:0000256" key="15">
    <source>
        <dbReference type="PROSITE-ProRule" id="PRU01356"/>
    </source>
</evidence>
<dbReference type="Pfam" id="PF05730">
    <property type="entry name" value="CFEM"/>
    <property type="match status" value="1"/>
</dbReference>
<name>E5A7Y1_LEPMJ</name>
<dbReference type="PROSITE" id="PS52012">
    <property type="entry name" value="CFEM"/>
    <property type="match status" value="1"/>
</dbReference>
<dbReference type="GO" id="GO:0098552">
    <property type="term" value="C:side of membrane"/>
    <property type="evidence" value="ECO:0007669"/>
    <property type="project" value="UniProtKB-KW"/>
</dbReference>
<dbReference type="OMA" id="CAIPCFV"/>
<evidence type="ECO:0000259" key="18">
    <source>
        <dbReference type="PROSITE" id="PS52012"/>
    </source>
</evidence>
<feature type="compositionally biased region" description="Low complexity" evidence="16">
    <location>
        <begin position="102"/>
        <end position="128"/>
    </location>
</feature>
<keyword evidence="20" id="KW-1185">Reference proteome</keyword>
<dbReference type="PANTHER" id="PTHR37928">
    <property type="entry name" value="CFEM DOMAIN PROTEIN (AFU_ORTHOLOGUE AFUA_6G14090)"/>
    <property type="match status" value="1"/>
</dbReference>
<keyword evidence="6 15" id="KW-0349">Heme</keyword>
<comment type="caution">
    <text evidence="15">Lacks conserved residue(s) required for the propagation of feature annotation.</text>
</comment>
<feature type="binding site" description="axial binding residue" evidence="15">
    <location>
        <position position="46"/>
    </location>
    <ligand>
        <name>heme</name>
        <dbReference type="ChEBI" id="CHEBI:30413"/>
    </ligand>
    <ligandPart>
        <name>Fe</name>
        <dbReference type="ChEBI" id="CHEBI:18248"/>
    </ligandPart>
</feature>
<protein>
    <recommendedName>
        <fullName evidence="18">CFEM domain-containing protein</fullName>
    </recommendedName>
</protein>
<dbReference type="InterPro" id="IPR008427">
    <property type="entry name" value="Extracellular_membr_CFEM_dom"/>
</dbReference>
<keyword evidence="4" id="KW-1003">Cell membrane</keyword>
<evidence type="ECO:0000256" key="2">
    <source>
        <dbReference type="ARBA" id="ARBA00004613"/>
    </source>
</evidence>
<evidence type="ECO:0000256" key="9">
    <source>
        <dbReference type="ARBA" id="ARBA00022729"/>
    </source>
</evidence>
<keyword evidence="8 15" id="KW-0479">Metal-binding</keyword>